<evidence type="ECO:0000313" key="9">
    <source>
        <dbReference type="Proteomes" id="UP001178507"/>
    </source>
</evidence>
<dbReference type="SUPFAM" id="SSF51011">
    <property type="entry name" value="Glycosyl hydrolase domain"/>
    <property type="match status" value="1"/>
</dbReference>
<feature type="region of interest" description="Disordered" evidence="6">
    <location>
        <begin position="1"/>
        <end position="29"/>
    </location>
</feature>
<sequence length="1808" mass="204426">MGQSGGKMPGNLQLAKGEPRPKGCCESPKGGEVNFTIDAPGRGSVWLYLLLPEGHEGASTLEGVDSSGGELYVQLDPSTNKTGDTWHVKLTLPGGFDPKGAKYMWILDPKLDQHGLPEANAVRILDPCAKCLDSRYAKDWNKRGGPKFSPMAVVPDRRAIYEFDWQGVKPPNLHLKDLVIYEAHVRGFTRNPDSKLQDWDATAGTFLGFIQKIPHLLKLGINAVELLPVYEFDETACPRKNPENGEQLCNFWGYSTVNFFVPMQRFSSRDRIGAAIVGFKTLVRELHRQGIEVILDVVFNHTAEGAWGEHFWHSWAAIAKNRYYILSNGQDTNYTGCGNTVNANDPMCSDWIVECLSYWVDEMHVDGFRFDLASALTRGNDGKVSMDPLLIKKMANEPKLKRAKFIAEAWDCSWPDGYLVGKFPSGGPPRWAEWNGIFRDTIRCFIKGDEGKKGDFATRICGSSDLFKHNGRKPFHSINFITAHDGFTLKDLVSYNGKHNTCNGENSGDDHNNSWNCGHEGDTGDGGVNHLRSRQIRNFMVALFMSAGTPMILYGDEYGRSQRGCNNGWCQDARCWFSWSDSEKQENNLMRFVRLLISLRKQYAGIFNREEFMSNKDIWWRVHWDDPYNYICYVLHDHHATGQGYAGLMVAFNAGHEVRCCDLPQDKPWYRIIDTNLPAPKDICENEASSVKITSQSYVMQPYSCIVLKTYSDKKSIKEYARTDAEYGAHQDINRHMKEVIKRRMSMEFTSSTGTPHIQDIGKRQSNEAMERMQSMVRMRSLMSGAFMDAIEEGESLETKKEEAFQPPPRKPSREQVQKKPSKLPLPAKPATGGEGAKVIDTDLGDKRVEAILYPDGAEGRVLEVRAKGFGGGELIFHWGLIESFGAGWSNAPEQVCNASWPDKTKTFPGANQTVFSDAEDDGFRRVMIPFPRNVKVKAVNFVLHQPPKGWHKPGHQDFTAEWPQAESLFSAAADRATEAESGKWCQLVAALHSLISRCCRCFQRRSPEEVYFDQSVRTTRWKVRGGNLMGVGAVWAEGALVHFVTDLDTELMLHYGPGDAYNKWVFARSENFRSAPEDGVKEIVVKLKPEEVTKKFMFVLKFPGNTWVKDGADDFKLWLPEDESLVQARLSKEAEKEAKAQAKKEEVKQKAQKMASNFDQQLQQFRQSRPERKQSGKIHFQSITLSEQAGDVDVACRRAGDGFVVQITGFLHPDKAGSSALLHWGVLNDFRDRHWHCPPEECLPDGSKIMDAKACQTPFELDDGILRLDISLPTSTMSDGACVPAIPGMAFVIRVPEKDKWLKCEDGKDCVAFFRDPPAKQGWKGGWQEQVNFIIESETKWGHMTLMHRYNNCRDMIQTWSSRSNTGEAAMRRMPSWSATFNKDALRRASWSRLPSASLLIDPEEEKSEEQDDELWSWIFVWQRFSFMRLLDWQRNYNTKPRELAGATDSLANKICSVWKEYPNIRLWARWTLATIGRGGNQGQAIRDEILHIMHRNKIPETKGHFYEEWHQKLHNNTTPDDVGICKALTSRENAKEWLSKLEACLAQLQPTSSNEDAKTIFQEAQVYVNALQMPSELDQALRSAMEEVGSKEGEKRLLNLYHRGDAWDATKQVWASLFGLRPWVSLAKAGRSFYDLNMAVLVQELLPAKYAFVLHTKNPFTNDPNEVYGEVVPGRGETLVGNYPGRALSFRARKGETPVVTSFLSKSTLLRTQECLIFRSDSNGEDLEGFAGAGLFESICATSDIPCMVRFHRLRLLTDHSFRQTLLSKLAEAGRAVEKAFGSPQDIEGCVDPQDRIFIVQSRPQV</sequence>
<evidence type="ECO:0000256" key="3">
    <source>
        <dbReference type="ARBA" id="ARBA00022723"/>
    </source>
</evidence>
<dbReference type="Gene3D" id="2.60.40.10">
    <property type="entry name" value="Immunoglobulins"/>
    <property type="match status" value="1"/>
</dbReference>
<organism evidence="8 9">
    <name type="scientific">Effrenium voratum</name>
    <dbReference type="NCBI Taxonomy" id="2562239"/>
    <lineage>
        <taxon>Eukaryota</taxon>
        <taxon>Sar</taxon>
        <taxon>Alveolata</taxon>
        <taxon>Dinophyceae</taxon>
        <taxon>Suessiales</taxon>
        <taxon>Symbiodiniaceae</taxon>
        <taxon>Effrenium</taxon>
    </lineage>
</organism>
<dbReference type="GO" id="GO:0005524">
    <property type="term" value="F:ATP binding"/>
    <property type="evidence" value="ECO:0007669"/>
    <property type="project" value="InterPro"/>
</dbReference>
<dbReference type="Gene3D" id="3.20.20.80">
    <property type="entry name" value="Glycosidases"/>
    <property type="match status" value="1"/>
</dbReference>
<dbReference type="Gene3D" id="3.30.470.20">
    <property type="entry name" value="ATP-grasp fold, B domain"/>
    <property type="match status" value="1"/>
</dbReference>
<dbReference type="InterPro" id="IPR017853">
    <property type="entry name" value="GH"/>
</dbReference>
<accession>A0AA36JPV6</accession>
<dbReference type="Pfam" id="PF01326">
    <property type="entry name" value="PPDK_N"/>
    <property type="match status" value="1"/>
</dbReference>
<evidence type="ECO:0000313" key="8">
    <source>
        <dbReference type="EMBL" id="CAJ1410222.1"/>
    </source>
</evidence>
<dbReference type="SMART" id="SM00642">
    <property type="entry name" value="Aamy"/>
    <property type="match status" value="1"/>
</dbReference>
<dbReference type="Pfam" id="PF00128">
    <property type="entry name" value="Alpha-amylase"/>
    <property type="match status" value="1"/>
</dbReference>
<name>A0AA36JPV6_9DINO</name>
<reference evidence="8" key="1">
    <citation type="submission" date="2023-08" db="EMBL/GenBank/DDBJ databases">
        <authorList>
            <person name="Chen Y."/>
            <person name="Shah S."/>
            <person name="Dougan E. K."/>
            <person name="Thang M."/>
            <person name="Chan C."/>
        </authorList>
    </citation>
    <scope>NUCLEOTIDE SEQUENCE</scope>
</reference>
<gene>
    <name evidence="8" type="ORF">EVOR1521_LOCUS31104</name>
</gene>
<comment type="similarity">
    <text evidence="2">Belongs to the glycosyl hydrolase 13 family.</text>
</comment>
<dbReference type="InterPro" id="IPR013780">
    <property type="entry name" value="Glyco_hydro_b"/>
</dbReference>
<keyword evidence="9" id="KW-1185">Reference proteome</keyword>
<dbReference type="InterPro" id="IPR002192">
    <property type="entry name" value="PPDK_AMP/ATP-bd"/>
</dbReference>
<dbReference type="SUPFAM" id="SSF51445">
    <property type="entry name" value="(Trans)glycosidases"/>
    <property type="match status" value="1"/>
</dbReference>
<dbReference type="EMBL" id="CAUJNA010003809">
    <property type="protein sequence ID" value="CAJ1410222.1"/>
    <property type="molecule type" value="Genomic_DNA"/>
</dbReference>
<feature type="domain" description="Glycosyl hydrolase family 13 catalytic" evidence="7">
    <location>
        <begin position="182"/>
        <end position="600"/>
    </location>
</feature>
<dbReference type="InterPro" id="IPR006047">
    <property type="entry name" value="GH13_cat_dom"/>
</dbReference>
<protein>
    <recommendedName>
        <fullName evidence="7">Glycosyl hydrolase family 13 catalytic domain-containing protein</fullName>
    </recommendedName>
</protein>
<keyword evidence="4" id="KW-0119">Carbohydrate metabolism</keyword>
<dbReference type="PANTHER" id="PTHR43002">
    <property type="entry name" value="GLYCOGEN DEBRANCHING ENZYME"/>
    <property type="match status" value="1"/>
</dbReference>
<evidence type="ECO:0000256" key="5">
    <source>
        <dbReference type="SAM" id="Coils"/>
    </source>
</evidence>
<evidence type="ECO:0000256" key="6">
    <source>
        <dbReference type="SAM" id="MobiDB-lite"/>
    </source>
</evidence>
<dbReference type="GO" id="GO:0046872">
    <property type="term" value="F:metal ion binding"/>
    <property type="evidence" value="ECO:0007669"/>
    <property type="project" value="UniProtKB-KW"/>
</dbReference>
<dbReference type="InterPro" id="IPR013783">
    <property type="entry name" value="Ig-like_fold"/>
</dbReference>
<dbReference type="InterPro" id="IPR014756">
    <property type="entry name" value="Ig_E-set"/>
</dbReference>
<dbReference type="Pfam" id="PF23166">
    <property type="entry name" value="Ig_N_CWD1"/>
    <property type="match status" value="2"/>
</dbReference>
<dbReference type="SUPFAM" id="SSF56059">
    <property type="entry name" value="Glutathione synthetase ATP-binding domain-like"/>
    <property type="match status" value="1"/>
</dbReference>
<evidence type="ECO:0000256" key="2">
    <source>
        <dbReference type="ARBA" id="ARBA00008061"/>
    </source>
</evidence>
<evidence type="ECO:0000256" key="1">
    <source>
        <dbReference type="ARBA" id="ARBA00007837"/>
    </source>
</evidence>
<dbReference type="Proteomes" id="UP001178507">
    <property type="component" value="Unassembled WGS sequence"/>
</dbReference>
<dbReference type="Gene3D" id="2.60.40.1180">
    <property type="entry name" value="Golgi alpha-mannosidase II"/>
    <property type="match status" value="1"/>
</dbReference>
<comment type="caution">
    <text evidence="8">The sequence shown here is derived from an EMBL/GenBank/DDBJ whole genome shotgun (WGS) entry which is preliminary data.</text>
</comment>
<keyword evidence="3" id="KW-0479">Metal-binding</keyword>
<proteinExistence type="inferred from homology"/>
<evidence type="ECO:0000259" key="7">
    <source>
        <dbReference type="SMART" id="SM00642"/>
    </source>
</evidence>
<keyword evidence="5" id="KW-0175">Coiled coil</keyword>
<feature type="region of interest" description="Disordered" evidence="6">
    <location>
        <begin position="796"/>
        <end position="839"/>
    </location>
</feature>
<evidence type="ECO:0000256" key="4">
    <source>
        <dbReference type="ARBA" id="ARBA00023277"/>
    </source>
</evidence>
<dbReference type="GO" id="GO:0005975">
    <property type="term" value="P:carbohydrate metabolic process"/>
    <property type="evidence" value="ECO:0007669"/>
    <property type="project" value="InterPro"/>
</dbReference>
<dbReference type="GO" id="GO:0016301">
    <property type="term" value="F:kinase activity"/>
    <property type="evidence" value="ECO:0007669"/>
    <property type="project" value="InterPro"/>
</dbReference>
<feature type="coiled-coil region" evidence="5">
    <location>
        <begin position="1126"/>
        <end position="1165"/>
    </location>
</feature>
<dbReference type="CDD" id="cd11326">
    <property type="entry name" value="AmyAc_Glg_debranch"/>
    <property type="match status" value="1"/>
</dbReference>
<dbReference type="InterPro" id="IPR056301">
    <property type="entry name" value="GWD-like_N_Ig"/>
</dbReference>
<dbReference type="SUPFAM" id="SSF81296">
    <property type="entry name" value="E set domains"/>
    <property type="match status" value="1"/>
</dbReference>
<comment type="similarity">
    <text evidence="1">Belongs to the PEP-utilizing enzyme family.</text>
</comment>